<proteinExistence type="predicted"/>
<accession>A0ABQ2TRV4</accession>
<reference evidence="2" key="1">
    <citation type="journal article" date="2019" name="Int. J. Syst. Evol. Microbiol.">
        <title>The Global Catalogue of Microorganisms (GCM) 10K type strain sequencing project: providing services to taxonomists for standard genome sequencing and annotation.</title>
        <authorList>
            <consortium name="The Broad Institute Genomics Platform"/>
            <consortium name="The Broad Institute Genome Sequencing Center for Infectious Disease"/>
            <person name="Wu L."/>
            <person name="Ma J."/>
        </authorList>
    </citation>
    <scope>NUCLEOTIDE SEQUENCE [LARGE SCALE GENOMIC DNA]</scope>
    <source>
        <strain evidence="2">JCM 4350</strain>
    </source>
</reference>
<evidence type="ECO:0000313" key="2">
    <source>
        <dbReference type="Proteomes" id="UP000659767"/>
    </source>
</evidence>
<sequence length="70" mass="7608">MEAIAFLAGELAGLRDPRVRIRRTGEGGIRLSAPVLTMLQTANVVSAGVSVLWRHTSLLCVIFDTLKCQK</sequence>
<comment type="caution">
    <text evidence="1">The sequence shown here is derived from an EMBL/GenBank/DDBJ whole genome shotgun (WGS) entry which is preliminary data.</text>
</comment>
<organism evidence="1 2">
    <name type="scientific">Streptomyces badius</name>
    <dbReference type="NCBI Taxonomy" id="1941"/>
    <lineage>
        <taxon>Bacteria</taxon>
        <taxon>Bacillati</taxon>
        <taxon>Actinomycetota</taxon>
        <taxon>Actinomycetes</taxon>
        <taxon>Kitasatosporales</taxon>
        <taxon>Streptomycetaceae</taxon>
        <taxon>Streptomyces</taxon>
    </lineage>
</organism>
<dbReference type="Proteomes" id="UP000659767">
    <property type="component" value="Unassembled WGS sequence"/>
</dbReference>
<dbReference type="EMBL" id="BMSZ01000029">
    <property type="protein sequence ID" value="GGS81592.1"/>
    <property type="molecule type" value="Genomic_DNA"/>
</dbReference>
<evidence type="ECO:0000313" key="1">
    <source>
        <dbReference type="EMBL" id="GGS81592.1"/>
    </source>
</evidence>
<gene>
    <name evidence="1" type="ORF">GCM10010253_65320</name>
</gene>
<keyword evidence="2" id="KW-1185">Reference proteome</keyword>
<evidence type="ECO:0008006" key="3">
    <source>
        <dbReference type="Google" id="ProtNLM"/>
    </source>
</evidence>
<name>A0ABQ2TRV4_STRBA</name>
<protein>
    <recommendedName>
        <fullName evidence="3">Transposase DDE domain-containing protein</fullName>
    </recommendedName>
</protein>